<dbReference type="Gene3D" id="1.20.190.20">
    <property type="entry name" value="14-3-3 domain"/>
    <property type="match status" value="1"/>
</dbReference>
<protein>
    <recommendedName>
        <fullName evidence="3">14-3-3 domain-containing protein</fullName>
    </recommendedName>
</protein>
<accession>A4S8V0</accession>
<dbReference type="Gramene" id="ABP00247">
    <property type="protein sequence ID" value="ABP00247"/>
    <property type="gene ID" value="OSTLU_27977"/>
</dbReference>
<organism evidence="4 5">
    <name type="scientific">Ostreococcus lucimarinus (strain CCE9901)</name>
    <dbReference type="NCBI Taxonomy" id="436017"/>
    <lineage>
        <taxon>Eukaryota</taxon>
        <taxon>Viridiplantae</taxon>
        <taxon>Chlorophyta</taxon>
        <taxon>Mamiellophyceae</taxon>
        <taxon>Mamiellales</taxon>
        <taxon>Bathycoccaceae</taxon>
        <taxon>Ostreococcus</taxon>
    </lineage>
</organism>
<keyword evidence="5" id="KW-1185">Reference proteome</keyword>
<dbReference type="RefSeq" id="XP_001421953.1">
    <property type="nucleotide sequence ID" value="XM_001421916.1"/>
</dbReference>
<dbReference type="STRING" id="436017.A4S8V0"/>
<evidence type="ECO:0000256" key="2">
    <source>
        <dbReference type="PIRSR" id="PIRSR000868-1"/>
    </source>
</evidence>
<evidence type="ECO:0000256" key="1">
    <source>
        <dbReference type="ARBA" id="ARBA00006141"/>
    </source>
</evidence>
<dbReference type="EMBL" id="CP000596">
    <property type="protein sequence ID" value="ABP00247.1"/>
    <property type="molecule type" value="Genomic_DNA"/>
</dbReference>
<reference evidence="4 5" key="1">
    <citation type="journal article" date="2007" name="Proc. Natl. Acad. Sci. U.S.A.">
        <title>The tiny eukaryote Ostreococcus provides genomic insights into the paradox of plankton speciation.</title>
        <authorList>
            <person name="Palenik B."/>
            <person name="Grimwood J."/>
            <person name="Aerts A."/>
            <person name="Rouze P."/>
            <person name="Salamov A."/>
            <person name="Putnam N."/>
            <person name="Dupont C."/>
            <person name="Jorgensen R."/>
            <person name="Derelle E."/>
            <person name="Rombauts S."/>
            <person name="Zhou K."/>
            <person name="Otillar R."/>
            <person name="Merchant S.S."/>
            <person name="Podell S."/>
            <person name="Gaasterland T."/>
            <person name="Napoli C."/>
            <person name="Gendler K."/>
            <person name="Manuell A."/>
            <person name="Tai V."/>
            <person name="Vallon O."/>
            <person name="Piganeau G."/>
            <person name="Jancek S."/>
            <person name="Heijde M."/>
            <person name="Jabbari K."/>
            <person name="Bowler C."/>
            <person name="Lohr M."/>
            <person name="Robbens S."/>
            <person name="Werner G."/>
            <person name="Dubchak I."/>
            <person name="Pazour G.J."/>
            <person name="Ren Q."/>
            <person name="Paulsen I."/>
            <person name="Delwiche C."/>
            <person name="Schmutz J."/>
            <person name="Rokhsar D."/>
            <person name="Van de Peer Y."/>
            <person name="Moreau H."/>
            <person name="Grigoriev I.V."/>
        </authorList>
    </citation>
    <scope>NUCLEOTIDE SEQUENCE [LARGE SCALE GENOMIC DNA]</scope>
    <source>
        <strain evidence="4 5">CCE9901</strain>
    </source>
</reference>
<feature type="site" description="Interaction with phosphoserine on interacting protein" evidence="2">
    <location>
        <position position="135"/>
    </location>
</feature>
<feature type="domain" description="14-3-3" evidence="3">
    <location>
        <begin position="6"/>
        <end position="254"/>
    </location>
</feature>
<comment type="similarity">
    <text evidence="1">Belongs to the 14-3-3 family.</text>
</comment>
<proteinExistence type="inferred from homology"/>
<dbReference type="KEGG" id="olu:OSTLU_27977"/>
<dbReference type="PROSITE" id="PS00797">
    <property type="entry name" value="1433_2"/>
    <property type="match status" value="1"/>
</dbReference>
<dbReference type="InterPro" id="IPR023410">
    <property type="entry name" value="14-3-3_domain"/>
</dbReference>
<dbReference type="OrthoDB" id="10260625at2759"/>
<feature type="site" description="Interaction with phosphoserine on interacting protein" evidence="2">
    <location>
        <position position="61"/>
    </location>
</feature>
<dbReference type="Proteomes" id="UP000001568">
    <property type="component" value="Chromosome 16"/>
</dbReference>
<dbReference type="SUPFAM" id="SSF48445">
    <property type="entry name" value="14-3-3 protein"/>
    <property type="match status" value="1"/>
</dbReference>
<dbReference type="PRINTS" id="PR00305">
    <property type="entry name" value="1433ZETA"/>
</dbReference>
<dbReference type="AlphaFoldDB" id="A4S8V0"/>
<dbReference type="InterPro" id="IPR036815">
    <property type="entry name" value="14-3-3_dom_sf"/>
</dbReference>
<evidence type="ECO:0000313" key="5">
    <source>
        <dbReference type="Proteomes" id="UP000001568"/>
    </source>
</evidence>
<dbReference type="eggNOG" id="KOG0841">
    <property type="taxonomic scope" value="Eukaryota"/>
</dbReference>
<dbReference type="InterPro" id="IPR023409">
    <property type="entry name" value="14-3-3_CS"/>
</dbReference>
<evidence type="ECO:0000313" key="4">
    <source>
        <dbReference type="EMBL" id="ABP00247.1"/>
    </source>
</evidence>
<dbReference type="PANTHER" id="PTHR18860">
    <property type="entry name" value="14-3-3 PROTEIN"/>
    <property type="match status" value="1"/>
</dbReference>
<evidence type="ECO:0000259" key="3">
    <source>
        <dbReference type="SMART" id="SM00101"/>
    </source>
</evidence>
<gene>
    <name evidence="4" type="ORF">OSTLU_27977</name>
</gene>
<dbReference type="HOGENOM" id="CLU_058290_0_0_1"/>
<dbReference type="PIRSF" id="PIRSF000868">
    <property type="entry name" value="14-3-3"/>
    <property type="match status" value="1"/>
</dbReference>
<name>A4S8V0_OSTLU</name>
<dbReference type="Pfam" id="PF00244">
    <property type="entry name" value="14-3-3"/>
    <property type="match status" value="1"/>
</dbReference>
<dbReference type="SMART" id="SM00101">
    <property type="entry name" value="14_3_3"/>
    <property type="match status" value="1"/>
</dbReference>
<dbReference type="InterPro" id="IPR000308">
    <property type="entry name" value="14-3-3"/>
</dbReference>
<dbReference type="GeneID" id="5006113"/>
<dbReference type="CDD" id="cd08774">
    <property type="entry name" value="14-3-3"/>
    <property type="match status" value="1"/>
</dbReference>
<sequence length="254" mass="28282">MSLDARQRCVFEAKLAEQAERHDEQVKAMRALCALEGVDALTTDERNMLSVGYKNVIGARRGSWRILNSIEEKERGKGHEAQAEKVRGYRTRVEKELKDICADVLEVLDGRLLSKASGDGESVVFYLKMKADYYRYLAEVSSGDEREEASKNADEAYAEATTMANGKGSTDGLPPTHPVRLGLALNHSVFHYEIGNDSTKACELAKTAFEEAIADLDTLTDESYKDSTLIMQLLRDNLTLWTSDANDDDDDSDE</sequence>
<dbReference type="OMA" id="VFYCEIM"/>